<dbReference type="PANTHER" id="PTHR33067:SF32">
    <property type="entry name" value="ASPARTIC PEPTIDASE DDI1-TYPE DOMAIN-CONTAINING PROTEIN"/>
    <property type="match status" value="1"/>
</dbReference>
<protein>
    <recommendedName>
        <fullName evidence="4">Integrase catalytic domain-containing protein</fullName>
    </recommendedName>
</protein>
<dbReference type="InterPro" id="IPR021109">
    <property type="entry name" value="Peptidase_aspartic_dom_sf"/>
</dbReference>
<dbReference type="InterPro" id="IPR012337">
    <property type="entry name" value="RNaseH-like_sf"/>
</dbReference>
<name>A0A438CB00_VITVI</name>
<dbReference type="Gene3D" id="3.30.420.10">
    <property type="entry name" value="Ribonuclease H-like superfamily/Ribonuclease H"/>
    <property type="match status" value="1"/>
</dbReference>
<evidence type="ECO:0000313" key="3">
    <source>
        <dbReference type="Proteomes" id="UP000288805"/>
    </source>
</evidence>
<evidence type="ECO:0000313" key="2">
    <source>
        <dbReference type="EMBL" id="RVW20407.1"/>
    </source>
</evidence>
<dbReference type="GO" id="GO:0003676">
    <property type="term" value="F:nucleic acid binding"/>
    <property type="evidence" value="ECO:0007669"/>
    <property type="project" value="InterPro"/>
</dbReference>
<dbReference type="InterPro" id="IPR036397">
    <property type="entry name" value="RNaseH_sf"/>
</dbReference>
<feature type="region of interest" description="Disordered" evidence="1">
    <location>
        <begin position="1"/>
        <end position="54"/>
    </location>
</feature>
<comment type="caution">
    <text evidence="2">The sequence shown here is derived from an EMBL/GenBank/DDBJ whole genome shotgun (WGS) entry which is preliminary data.</text>
</comment>
<gene>
    <name evidence="2" type="ORF">CK203_110621</name>
</gene>
<dbReference type="PANTHER" id="PTHR33067">
    <property type="entry name" value="RNA-DIRECTED DNA POLYMERASE-RELATED"/>
    <property type="match status" value="1"/>
</dbReference>
<evidence type="ECO:0000256" key="1">
    <source>
        <dbReference type="SAM" id="MobiDB-lite"/>
    </source>
</evidence>
<dbReference type="SUPFAM" id="SSF53098">
    <property type="entry name" value="Ribonuclease H-like"/>
    <property type="match status" value="1"/>
</dbReference>
<dbReference type="Proteomes" id="UP000288805">
    <property type="component" value="Unassembled WGS sequence"/>
</dbReference>
<reference evidence="2 3" key="1">
    <citation type="journal article" date="2018" name="PLoS Genet.">
        <title>Population sequencing reveals clonal diversity and ancestral inbreeding in the grapevine cultivar Chardonnay.</title>
        <authorList>
            <person name="Roach M.J."/>
            <person name="Johnson D.L."/>
            <person name="Bohlmann J."/>
            <person name="van Vuuren H.J."/>
            <person name="Jones S.J."/>
            <person name="Pretorius I.S."/>
            <person name="Schmidt S.A."/>
            <person name="Borneman A.R."/>
        </authorList>
    </citation>
    <scope>NUCLEOTIDE SEQUENCE [LARGE SCALE GENOMIC DNA]</scope>
    <source>
        <strain evidence="3">cv. Chardonnay</strain>
        <tissue evidence="2">Leaf</tissue>
    </source>
</reference>
<organism evidence="2 3">
    <name type="scientific">Vitis vinifera</name>
    <name type="common">Grape</name>
    <dbReference type="NCBI Taxonomy" id="29760"/>
    <lineage>
        <taxon>Eukaryota</taxon>
        <taxon>Viridiplantae</taxon>
        <taxon>Streptophyta</taxon>
        <taxon>Embryophyta</taxon>
        <taxon>Tracheophyta</taxon>
        <taxon>Spermatophyta</taxon>
        <taxon>Magnoliopsida</taxon>
        <taxon>eudicotyledons</taxon>
        <taxon>Gunneridae</taxon>
        <taxon>Pentapetalae</taxon>
        <taxon>rosids</taxon>
        <taxon>Vitales</taxon>
        <taxon>Vitaceae</taxon>
        <taxon>Viteae</taxon>
        <taxon>Vitis</taxon>
    </lineage>
</organism>
<dbReference type="EMBL" id="QGNW01002370">
    <property type="protein sequence ID" value="RVW20407.1"/>
    <property type="molecule type" value="Genomic_DNA"/>
</dbReference>
<feature type="compositionally biased region" description="Basic and acidic residues" evidence="1">
    <location>
        <begin position="30"/>
        <end position="40"/>
    </location>
</feature>
<proteinExistence type="predicted"/>
<accession>A0A438CB00</accession>
<dbReference type="AlphaFoldDB" id="A0A438CB00"/>
<sequence length="566" mass="64231">MREVKAVITLRSGKDVDLPTPELEQELETEAEKEKREENKGKKKGSSTKKENLEAKMNEKLKRTINQEEVIKKHMPPPFPQACMARGNHNTSEIHESVEARLNVSKKAFLTKQVSSIIQCKSPVKYKDPGCPTISMMIGETCVEKALLDLGASVNLIPYFVYKQLGLGELKPTSITLSLADRFVKFQEACCYSHPMKMREEILPLFSEEETQEVVKQEPPKLILKALPTELKYAYLKENKQSPVVILLSLTLLRKDCLLEILRRCESYTSRAKEIRDYNGANDKGEEVSTRLTSGHPFYCFLDGYSGYFPIEIVVKIRRRPLSLVHSKLMHTDECLSVYAMHQQHSKDLGSIGRNPIYGTLRIVLGHIISNQGIEVDKAKVELIVKLPSPTTVKGVEETLVLIEATPWYAHIANYLVTGEVQKTAMKVLQSGFCWPSLFKDALTMCRSCDRCQRLGKLTPKYGVKHKVATPYHPQNFGQVELANREIKNILMKVVNTSRRDWSIRLHVSLWAYRIAYKTILGMSAYRLVYGKACHLLVEVAIQSLVGNQDAQHGLEQSRSEEISRP</sequence>
<dbReference type="Gene3D" id="2.40.70.10">
    <property type="entry name" value="Acid Proteases"/>
    <property type="match status" value="1"/>
</dbReference>
<evidence type="ECO:0008006" key="4">
    <source>
        <dbReference type="Google" id="ProtNLM"/>
    </source>
</evidence>